<keyword evidence="3" id="KW-1185">Reference proteome</keyword>
<feature type="domain" description="DUF4218" evidence="1">
    <location>
        <begin position="1"/>
        <end position="47"/>
    </location>
</feature>
<dbReference type="OrthoDB" id="1397097at2759"/>
<organism evidence="2 3">
    <name type="scientific">Mucuna pruriens</name>
    <name type="common">Velvet bean</name>
    <name type="synonym">Dolichos pruriens</name>
    <dbReference type="NCBI Taxonomy" id="157652"/>
    <lineage>
        <taxon>Eukaryota</taxon>
        <taxon>Viridiplantae</taxon>
        <taxon>Streptophyta</taxon>
        <taxon>Embryophyta</taxon>
        <taxon>Tracheophyta</taxon>
        <taxon>Spermatophyta</taxon>
        <taxon>Magnoliopsida</taxon>
        <taxon>eudicotyledons</taxon>
        <taxon>Gunneridae</taxon>
        <taxon>Pentapetalae</taxon>
        <taxon>rosids</taxon>
        <taxon>fabids</taxon>
        <taxon>Fabales</taxon>
        <taxon>Fabaceae</taxon>
        <taxon>Papilionoideae</taxon>
        <taxon>50 kb inversion clade</taxon>
        <taxon>NPAAA clade</taxon>
        <taxon>indigoferoid/millettioid clade</taxon>
        <taxon>Phaseoleae</taxon>
        <taxon>Mucuna</taxon>
    </lineage>
</organism>
<dbReference type="InterPro" id="IPR025452">
    <property type="entry name" value="DUF4218"/>
</dbReference>
<reference evidence="2" key="1">
    <citation type="submission" date="2018-05" db="EMBL/GenBank/DDBJ databases">
        <title>Draft genome of Mucuna pruriens seed.</title>
        <authorList>
            <person name="Nnadi N.E."/>
            <person name="Vos R."/>
            <person name="Hasami M.H."/>
            <person name="Devisetty U.K."/>
            <person name="Aguiy J.C."/>
        </authorList>
    </citation>
    <scope>NUCLEOTIDE SEQUENCE [LARGE SCALE GENOMIC DNA]</scope>
    <source>
        <strain evidence="2">JCA_2017</strain>
    </source>
</reference>
<name>A0A371HAB2_MUCPR</name>
<evidence type="ECO:0000313" key="3">
    <source>
        <dbReference type="Proteomes" id="UP000257109"/>
    </source>
</evidence>
<dbReference type="EMBL" id="QJKJ01003171">
    <property type="protein sequence ID" value="RDX99676.1"/>
    <property type="molecule type" value="Genomic_DNA"/>
</dbReference>
<evidence type="ECO:0000313" key="2">
    <source>
        <dbReference type="EMBL" id="RDX99676.1"/>
    </source>
</evidence>
<gene>
    <name evidence="2" type="ORF">CR513_17241</name>
</gene>
<dbReference type="Pfam" id="PF13960">
    <property type="entry name" value="DUF4218"/>
    <property type="match status" value="1"/>
</dbReference>
<sequence length="99" mass="11990">MYLVERYMKILKSYLKNSHNLETSIIERYITEETIEFCVGYMSATESVGVLKSHLKVDVEEKARRNFFRHMYILNNIEQVQPYFIYLSRHFEEEKPSNE</sequence>
<dbReference type="AlphaFoldDB" id="A0A371HAB2"/>
<protein>
    <recommendedName>
        <fullName evidence="1">DUF4218 domain-containing protein</fullName>
    </recommendedName>
</protein>
<dbReference type="PANTHER" id="PTHR48258:SF9">
    <property type="entry name" value="OS01G0348150 PROTEIN"/>
    <property type="match status" value="1"/>
</dbReference>
<evidence type="ECO:0000259" key="1">
    <source>
        <dbReference type="Pfam" id="PF13960"/>
    </source>
</evidence>
<dbReference type="Proteomes" id="UP000257109">
    <property type="component" value="Unassembled WGS sequence"/>
</dbReference>
<feature type="non-terminal residue" evidence="2">
    <location>
        <position position="1"/>
    </location>
</feature>
<dbReference type="PANTHER" id="PTHR48258">
    <property type="entry name" value="DUF4218 DOMAIN-CONTAINING PROTEIN-RELATED"/>
    <property type="match status" value="1"/>
</dbReference>
<proteinExistence type="predicted"/>
<accession>A0A371HAB2</accession>
<comment type="caution">
    <text evidence="2">The sequence shown here is derived from an EMBL/GenBank/DDBJ whole genome shotgun (WGS) entry which is preliminary data.</text>
</comment>